<evidence type="ECO:0000313" key="4">
    <source>
        <dbReference type="Proteomes" id="UP001141552"/>
    </source>
</evidence>
<dbReference type="InterPro" id="IPR038939">
    <property type="entry name" value="PDV1/PDV2"/>
</dbReference>
<accession>A0A9Q0FTD5</accession>
<name>A0A9Q0FTD5_9ROSI</name>
<comment type="caution">
    <text evidence="3">The sequence shown here is derived from an EMBL/GenBank/DDBJ whole genome shotgun (WGS) entry which is preliminary data.</text>
</comment>
<gene>
    <name evidence="3" type="ORF">Tsubulata_008962</name>
</gene>
<dbReference type="EMBL" id="JAKUCV010004237">
    <property type="protein sequence ID" value="KAJ4836061.1"/>
    <property type="molecule type" value="Genomic_DNA"/>
</dbReference>
<evidence type="ECO:0000256" key="1">
    <source>
        <dbReference type="SAM" id="Coils"/>
    </source>
</evidence>
<dbReference type="OrthoDB" id="436496at2759"/>
<feature type="coiled-coil region" evidence="1">
    <location>
        <begin position="85"/>
        <end position="112"/>
    </location>
</feature>
<dbReference type="Proteomes" id="UP001141552">
    <property type="component" value="Unassembled WGS sequence"/>
</dbReference>
<dbReference type="AlphaFoldDB" id="A0A9Q0FTD5"/>
<organism evidence="3 4">
    <name type="scientific">Turnera subulata</name>
    <dbReference type="NCBI Taxonomy" id="218843"/>
    <lineage>
        <taxon>Eukaryota</taxon>
        <taxon>Viridiplantae</taxon>
        <taxon>Streptophyta</taxon>
        <taxon>Embryophyta</taxon>
        <taxon>Tracheophyta</taxon>
        <taxon>Spermatophyta</taxon>
        <taxon>Magnoliopsida</taxon>
        <taxon>eudicotyledons</taxon>
        <taxon>Gunneridae</taxon>
        <taxon>Pentapetalae</taxon>
        <taxon>rosids</taxon>
        <taxon>fabids</taxon>
        <taxon>Malpighiales</taxon>
        <taxon>Passifloraceae</taxon>
        <taxon>Turnera</taxon>
    </lineage>
</organism>
<keyword evidence="1" id="KW-0175">Coiled coil</keyword>
<keyword evidence="4" id="KW-1185">Reference proteome</keyword>
<proteinExistence type="predicted"/>
<reference evidence="3" key="1">
    <citation type="submission" date="2022-02" db="EMBL/GenBank/DDBJ databases">
        <authorList>
            <person name="Henning P.M."/>
            <person name="McCubbin A.G."/>
            <person name="Shore J.S."/>
        </authorList>
    </citation>
    <scope>NUCLEOTIDE SEQUENCE</scope>
    <source>
        <strain evidence="3">F60SS</strain>
        <tissue evidence="3">Leaves</tissue>
    </source>
</reference>
<sequence length="313" mass="34394">MTAVQQEGVEAVLAKAIELRIKVNNCIHKATSANNSPSFRNNSNVSKLKEGFEDGGAIANGEKKKENPDGELLTEAEEDEEAERLLHIRDALESLEHQLSNLQALQQQQRYEKEVALSEIEHSRKVLLDKLKEYKGDDLEVIQEASAFVGETVEHNTDLLLPPYPIRPPHSVVDNQYMPLLHAARKSVRNGAVSIEAMKKLNDSEDNQAQTTPKTPNKRLGHIIGTAAKTVVTLVGVISVLSMSGVGGKRRIPFNILGLFQQSSAEDKERVVLCPPGRVLVLENGEARCIVKERVAIPFESAVARPDVNYGSG</sequence>
<dbReference type="PANTHER" id="PTHR33600">
    <property type="entry name" value="PLASTID DIVISION PROTEIN PDV2"/>
    <property type="match status" value="1"/>
</dbReference>
<dbReference type="PANTHER" id="PTHR33600:SF3">
    <property type="entry name" value="PLASTID DIVISION PROTEIN PDV2"/>
    <property type="match status" value="1"/>
</dbReference>
<dbReference type="GO" id="GO:0010020">
    <property type="term" value="P:chloroplast fission"/>
    <property type="evidence" value="ECO:0007669"/>
    <property type="project" value="InterPro"/>
</dbReference>
<evidence type="ECO:0000313" key="3">
    <source>
        <dbReference type="EMBL" id="KAJ4836061.1"/>
    </source>
</evidence>
<protein>
    <submittedName>
        <fullName evidence="3">Uncharacterized protein</fullName>
    </submittedName>
</protein>
<reference evidence="3" key="2">
    <citation type="journal article" date="2023" name="Plants (Basel)">
        <title>Annotation of the Turnera subulata (Passifloraceae) Draft Genome Reveals the S-Locus Evolved after the Divergence of Turneroideae from Passifloroideae in a Stepwise Manner.</title>
        <authorList>
            <person name="Henning P.M."/>
            <person name="Roalson E.H."/>
            <person name="Mir W."/>
            <person name="McCubbin A.G."/>
            <person name="Shore J.S."/>
        </authorList>
    </citation>
    <scope>NUCLEOTIDE SEQUENCE</scope>
    <source>
        <strain evidence="3">F60SS</strain>
    </source>
</reference>
<feature type="region of interest" description="Disordered" evidence="2">
    <location>
        <begin position="53"/>
        <end position="72"/>
    </location>
</feature>
<evidence type="ECO:0000256" key="2">
    <source>
        <dbReference type="SAM" id="MobiDB-lite"/>
    </source>
</evidence>